<evidence type="ECO:0000256" key="5">
    <source>
        <dbReference type="ARBA" id="ARBA00023136"/>
    </source>
</evidence>
<organism evidence="8 9">
    <name type="scientific">Sphingomonas aerophila</name>
    <dbReference type="NCBI Taxonomy" id="1344948"/>
    <lineage>
        <taxon>Bacteria</taxon>
        <taxon>Pseudomonadati</taxon>
        <taxon>Pseudomonadota</taxon>
        <taxon>Alphaproteobacteria</taxon>
        <taxon>Sphingomonadales</taxon>
        <taxon>Sphingomonadaceae</taxon>
        <taxon>Sphingomonas</taxon>
    </lineage>
</organism>
<comment type="subcellular location">
    <subcellularLocation>
        <location evidence="1">Cell membrane</location>
        <topology evidence="1">Multi-pass membrane protein</topology>
    </subcellularLocation>
</comment>
<feature type="region of interest" description="Disordered" evidence="6">
    <location>
        <begin position="1"/>
        <end position="21"/>
    </location>
</feature>
<keyword evidence="5 7" id="KW-0472">Membrane</keyword>
<feature type="transmembrane region" description="Helical" evidence="7">
    <location>
        <begin position="396"/>
        <end position="416"/>
    </location>
</feature>
<dbReference type="PANTHER" id="PTHR30250">
    <property type="entry name" value="PST FAMILY PREDICTED COLANIC ACID TRANSPORTER"/>
    <property type="match status" value="1"/>
</dbReference>
<dbReference type="GO" id="GO:0005886">
    <property type="term" value="C:plasma membrane"/>
    <property type="evidence" value="ECO:0007669"/>
    <property type="project" value="UniProtKB-SubCell"/>
</dbReference>
<keyword evidence="9" id="KW-1185">Reference proteome</keyword>
<evidence type="ECO:0000256" key="4">
    <source>
        <dbReference type="ARBA" id="ARBA00022989"/>
    </source>
</evidence>
<dbReference type="PANTHER" id="PTHR30250:SF31">
    <property type="entry name" value="INNER MEMBRANE PROTEIN YGHQ"/>
    <property type="match status" value="1"/>
</dbReference>
<evidence type="ECO:0000256" key="7">
    <source>
        <dbReference type="SAM" id="Phobius"/>
    </source>
</evidence>
<accession>A0A7W9BGE4</accession>
<evidence type="ECO:0000256" key="1">
    <source>
        <dbReference type="ARBA" id="ARBA00004651"/>
    </source>
</evidence>
<keyword evidence="4 7" id="KW-1133">Transmembrane helix</keyword>
<dbReference type="EMBL" id="JACIJK010000013">
    <property type="protein sequence ID" value="MBB5716657.1"/>
    <property type="molecule type" value="Genomic_DNA"/>
</dbReference>
<evidence type="ECO:0000313" key="8">
    <source>
        <dbReference type="EMBL" id="MBB5716657.1"/>
    </source>
</evidence>
<dbReference type="InterPro" id="IPR050833">
    <property type="entry name" value="Poly_Biosynth_Transport"/>
</dbReference>
<feature type="transmembrane region" description="Helical" evidence="7">
    <location>
        <begin position="33"/>
        <end position="53"/>
    </location>
</feature>
<feature type="transmembrane region" description="Helical" evidence="7">
    <location>
        <begin position="333"/>
        <end position="357"/>
    </location>
</feature>
<feature type="transmembrane region" description="Helical" evidence="7">
    <location>
        <begin position="65"/>
        <end position="89"/>
    </location>
</feature>
<sequence length="455" mass="47402">MGARLIAPEHNGKKSLVSSTRQPTPFGRALRNVGWLLTGKGVGAVLSIVYLALATRSLGVQKFGQFSLVLSTAQAVAAFAGFQTWQIVVRFGMAHRERPGGGDMAALARVVRFCLLLDLGAALVGCVLASIAMLLMQDHFGWSPHLTRNALLFSFVLLLSVRSTAVGVLRLHDKFATGAGADAVTPLVRFIGAGIAVWWHATVTGFLIAWAASEVLTAVAYWISASRAAPGLMSHWRGGLRAPAENPGLWRFAFVTNIGSTLTVASRQVVVVLVGLVTGAAAAGNYRLAYQLSQSLVRLADMFARGVFPEVSRADASRTYEGLVALVRQSGKLAVAVGGATCVLVPLLGSPALHLIAGAKYLGAYPVLVLLGIAAGFDIMAVGFEPVLLGTGHATQALVIRVVAAAVLFIAVALLMPPLGVIGASIASLIASALLLAMLVHAALRLIRGLARSAA</sequence>
<reference evidence="8 9" key="1">
    <citation type="submission" date="2020-08" db="EMBL/GenBank/DDBJ databases">
        <title>Genomic Encyclopedia of Type Strains, Phase IV (KMG-IV): sequencing the most valuable type-strain genomes for metagenomic binning, comparative biology and taxonomic classification.</title>
        <authorList>
            <person name="Goeker M."/>
        </authorList>
    </citation>
    <scope>NUCLEOTIDE SEQUENCE [LARGE SCALE GENOMIC DNA]</scope>
    <source>
        <strain evidence="8 9">DSM 100044</strain>
    </source>
</reference>
<evidence type="ECO:0000256" key="2">
    <source>
        <dbReference type="ARBA" id="ARBA00022475"/>
    </source>
</evidence>
<comment type="caution">
    <text evidence="8">The sequence shown here is derived from an EMBL/GenBank/DDBJ whole genome shotgun (WGS) entry which is preliminary data.</text>
</comment>
<evidence type="ECO:0000256" key="6">
    <source>
        <dbReference type="SAM" id="MobiDB-lite"/>
    </source>
</evidence>
<dbReference type="RefSeq" id="WP_184060122.1">
    <property type="nucleotide sequence ID" value="NZ_JACIJK010000013.1"/>
</dbReference>
<feature type="transmembrane region" description="Helical" evidence="7">
    <location>
        <begin position="150"/>
        <end position="171"/>
    </location>
</feature>
<dbReference type="Pfam" id="PF01943">
    <property type="entry name" value="Polysacc_synt"/>
    <property type="match status" value="1"/>
</dbReference>
<evidence type="ECO:0000313" key="9">
    <source>
        <dbReference type="Proteomes" id="UP000546200"/>
    </source>
</evidence>
<proteinExistence type="predicted"/>
<feature type="transmembrane region" description="Helical" evidence="7">
    <location>
        <begin position="422"/>
        <end position="444"/>
    </location>
</feature>
<feature type="transmembrane region" description="Helical" evidence="7">
    <location>
        <begin position="363"/>
        <end position="384"/>
    </location>
</feature>
<name>A0A7W9BGE4_9SPHN</name>
<evidence type="ECO:0000256" key="3">
    <source>
        <dbReference type="ARBA" id="ARBA00022692"/>
    </source>
</evidence>
<keyword evidence="3 7" id="KW-0812">Transmembrane</keyword>
<feature type="transmembrane region" description="Helical" evidence="7">
    <location>
        <begin position="183"/>
        <end position="201"/>
    </location>
</feature>
<feature type="transmembrane region" description="Helical" evidence="7">
    <location>
        <begin position="110"/>
        <end position="135"/>
    </location>
</feature>
<dbReference type="InterPro" id="IPR002797">
    <property type="entry name" value="Polysacc_synth"/>
</dbReference>
<keyword evidence="2" id="KW-1003">Cell membrane</keyword>
<dbReference type="AlphaFoldDB" id="A0A7W9BGE4"/>
<dbReference type="Proteomes" id="UP000546200">
    <property type="component" value="Unassembled WGS sequence"/>
</dbReference>
<gene>
    <name evidence="8" type="ORF">FHS94_003529</name>
</gene>
<protein>
    <submittedName>
        <fullName evidence="8">O-antigen/teichoic acid export membrane protein</fullName>
    </submittedName>
</protein>